<reference evidence="2 3" key="1">
    <citation type="submission" date="2019-09" db="EMBL/GenBank/DDBJ databases">
        <title>Draft genome sequencing and comparative genomics of hatchery-associated Vibrios.</title>
        <authorList>
            <person name="Kehlet-Delgado H."/>
            <person name="Mueller R.S."/>
        </authorList>
    </citation>
    <scope>NUCLEOTIDE SEQUENCE [LARGE SCALE GENOMIC DNA]</scope>
    <source>
        <strain evidence="2 3">99-46-Y</strain>
    </source>
</reference>
<evidence type="ECO:0000313" key="3">
    <source>
        <dbReference type="Proteomes" id="UP000565719"/>
    </source>
</evidence>
<protein>
    <submittedName>
        <fullName evidence="2">HNH endonuclease</fullName>
    </submittedName>
</protein>
<keyword evidence="2" id="KW-0255">Endonuclease</keyword>
<dbReference type="Pfam" id="PF13391">
    <property type="entry name" value="HNH_2"/>
    <property type="match status" value="1"/>
</dbReference>
<dbReference type="InterPro" id="IPR003615">
    <property type="entry name" value="HNH_nuc"/>
</dbReference>
<keyword evidence="2" id="KW-0540">Nuclease</keyword>
<proteinExistence type="predicted"/>
<gene>
    <name evidence="2" type="ORF">F0225_07740</name>
</gene>
<dbReference type="EMBL" id="VTXC01000016">
    <property type="protein sequence ID" value="NOH71228.1"/>
    <property type="molecule type" value="Genomic_DNA"/>
</dbReference>
<comment type="caution">
    <text evidence="2">The sequence shown here is derived from an EMBL/GenBank/DDBJ whole genome shotgun (WGS) entry which is preliminary data.</text>
</comment>
<dbReference type="GO" id="GO:0004519">
    <property type="term" value="F:endonuclease activity"/>
    <property type="evidence" value="ECO:0007669"/>
    <property type="project" value="UniProtKB-KW"/>
</dbReference>
<feature type="domain" description="HNH nuclease" evidence="1">
    <location>
        <begin position="172"/>
        <end position="223"/>
    </location>
</feature>
<dbReference type="Proteomes" id="UP000565719">
    <property type="component" value="Unassembled WGS sequence"/>
</dbReference>
<keyword evidence="2" id="KW-0378">Hydrolase</keyword>
<organism evidence="2 3">
    <name type="scientific">Vibrio pectenicida</name>
    <dbReference type="NCBI Taxonomy" id="62763"/>
    <lineage>
        <taxon>Bacteria</taxon>
        <taxon>Pseudomonadati</taxon>
        <taxon>Pseudomonadota</taxon>
        <taxon>Gammaproteobacteria</taxon>
        <taxon>Vibrionales</taxon>
        <taxon>Vibrionaceae</taxon>
        <taxon>Vibrio</taxon>
    </lineage>
</organism>
<accession>A0A7Y3ZYF1</accession>
<evidence type="ECO:0000313" key="2">
    <source>
        <dbReference type="EMBL" id="NOH71228.1"/>
    </source>
</evidence>
<sequence>MRKTCVGDIVFSFAFAEIRAAGEVIESCVSATKPDDFGDKGSYWDNEGWLVKVDWMIFDNPFRPKDNIEEIRPYLPEKYSPIQKSGNGNQGCYLASISDELAHTLFKLASFEYDNTSCILYDDPEHEIRDTDAVNGIQLDRDISETEKEQLIIARKGQGRYRKNLERVEPFCRVTGLMDKSFLIASHCKPWRDCQNHERLDGNNGLLLSPHIDKLFDKGWISFTQNGDLLAANDKVVSVLRVWGVEYPLNVGNFTEEQKVYLSYHRLYCFIG</sequence>
<dbReference type="AlphaFoldDB" id="A0A7Y3ZYF1"/>
<evidence type="ECO:0000259" key="1">
    <source>
        <dbReference type="Pfam" id="PF13391"/>
    </source>
</evidence>
<name>A0A7Y3ZYF1_9VIBR</name>